<dbReference type="Pfam" id="PF14833">
    <property type="entry name" value="NAD_binding_11"/>
    <property type="match status" value="1"/>
</dbReference>
<dbReference type="KEGG" id="eff:skT53_13840"/>
<dbReference type="InterPro" id="IPR006115">
    <property type="entry name" value="6PGDH_NADP-bd"/>
</dbReference>
<evidence type="ECO:0000313" key="7">
    <source>
        <dbReference type="EMBL" id="BCJ86399.1"/>
    </source>
</evidence>
<proteinExistence type="inferred from homology"/>
<evidence type="ECO:0000259" key="6">
    <source>
        <dbReference type="Pfam" id="PF14833"/>
    </source>
</evidence>
<dbReference type="PANTHER" id="PTHR22981:SF7">
    <property type="entry name" value="3-HYDROXYISOBUTYRATE DEHYDROGENASE, MITOCHONDRIAL"/>
    <property type="match status" value="1"/>
</dbReference>
<dbReference type="EMBL" id="AP023366">
    <property type="protein sequence ID" value="BCJ86399.1"/>
    <property type="molecule type" value="Genomic_DNA"/>
</dbReference>
<dbReference type="InterPro" id="IPR029154">
    <property type="entry name" value="HIBADH-like_NADP-bd"/>
</dbReference>
<dbReference type="Pfam" id="PF03446">
    <property type="entry name" value="NAD_binding_2"/>
    <property type="match status" value="1"/>
</dbReference>
<sequence length="297" mass="31248">MKIGFIGLGNMGNPMAANLIQAGYHLKVFDVNPDNMDPFAKLGAELSRSSKEIGEECNIIITMLPNAAAVESAIIGESGLIHCVQEGSIVMDMSSSSPISTKKIGSSLAAKGVCMVDAPVSGGVKGAREGTLSILLGGRQEDVAAVTPILQVLGQKLIHVGELGSGHTVKALNNLLTATTLLATSEAMVAGVKFGVDPNKMLEAINSSSGSSFSSLHKFPKILDRNFDVGFTIDLMYKDLGIAMEIADSVEVPTFLGSNVRHFWGFAVGQGGGRWDHTAIVKFVEKWAGIELNSNTD</sequence>
<dbReference type="GO" id="GO:0016054">
    <property type="term" value="P:organic acid catabolic process"/>
    <property type="evidence" value="ECO:0007669"/>
    <property type="project" value="UniProtKB-ARBA"/>
</dbReference>
<name>A0A7I8DBQ7_9BACL</name>
<dbReference type="AlphaFoldDB" id="A0A7I8DBQ7"/>
<dbReference type="PIRSF" id="PIRSF000103">
    <property type="entry name" value="HIBADH"/>
    <property type="match status" value="1"/>
</dbReference>
<comment type="similarity">
    <text evidence="1">Belongs to the HIBADH-related family.</text>
</comment>
<keyword evidence="3" id="KW-0520">NAD</keyword>
<feature type="domain" description="6-phosphogluconate dehydrogenase NADP-binding" evidence="5">
    <location>
        <begin position="2"/>
        <end position="161"/>
    </location>
</feature>
<dbReference type="RefSeq" id="WP_200760406.1">
    <property type="nucleotide sequence ID" value="NZ_AP023366.1"/>
</dbReference>
<protein>
    <submittedName>
        <fullName evidence="7">2-hydroxy-3-oxopropionate reductase</fullName>
    </submittedName>
</protein>
<dbReference type="SUPFAM" id="SSF48179">
    <property type="entry name" value="6-phosphogluconate dehydrogenase C-terminal domain-like"/>
    <property type="match status" value="1"/>
</dbReference>
<dbReference type="Gene3D" id="3.40.50.720">
    <property type="entry name" value="NAD(P)-binding Rossmann-like Domain"/>
    <property type="match status" value="1"/>
</dbReference>
<dbReference type="SUPFAM" id="SSF51735">
    <property type="entry name" value="NAD(P)-binding Rossmann-fold domains"/>
    <property type="match status" value="1"/>
</dbReference>
<evidence type="ECO:0000256" key="3">
    <source>
        <dbReference type="ARBA" id="ARBA00023027"/>
    </source>
</evidence>
<keyword evidence="8" id="KW-1185">Reference proteome</keyword>
<dbReference type="InterPro" id="IPR008927">
    <property type="entry name" value="6-PGluconate_DH-like_C_sf"/>
</dbReference>
<dbReference type="PROSITE" id="PS00895">
    <property type="entry name" value="3_HYDROXYISOBUT_DH"/>
    <property type="match status" value="1"/>
</dbReference>
<accession>A0A7I8DBQ7</accession>
<evidence type="ECO:0000256" key="1">
    <source>
        <dbReference type="ARBA" id="ARBA00009080"/>
    </source>
</evidence>
<dbReference type="Gene3D" id="1.10.1040.10">
    <property type="entry name" value="N-(1-d-carboxylethyl)-l-norvaline Dehydrogenase, domain 2"/>
    <property type="match status" value="1"/>
</dbReference>
<reference evidence="7 8" key="1">
    <citation type="submission" date="2020-08" db="EMBL/GenBank/DDBJ databases">
        <title>Complete Genome Sequence of Effusibacillus dendaii Strain skT53, Isolated from Farmland soil.</title>
        <authorList>
            <person name="Konishi T."/>
            <person name="Kawasaki H."/>
        </authorList>
    </citation>
    <scope>NUCLEOTIDE SEQUENCE [LARGE SCALE GENOMIC DNA]</scope>
    <source>
        <strain evidence="8">skT53</strain>
    </source>
</reference>
<feature type="domain" description="3-hydroxyisobutyrate dehydrogenase-like NAD-binding" evidence="6">
    <location>
        <begin position="164"/>
        <end position="283"/>
    </location>
</feature>
<organism evidence="7 8">
    <name type="scientific">Effusibacillus dendaii</name>
    <dbReference type="NCBI Taxonomy" id="2743772"/>
    <lineage>
        <taxon>Bacteria</taxon>
        <taxon>Bacillati</taxon>
        <taxon>Bacillota</taxon>
        <taxon>Bacilli</taxon>
        <taxon>Bacillales</taxon>
        <taxon>Alicyclobacillaceae</taxon>
        <taxon>Effusibacillus</taxon>
    </lineage>
</organism>
<dbReference type="InterPro" id="IPR002204">
    <property type="entry name" value="3-OH-isobutyrate_DH-rel_CS"/>
</dbReference>
<dbReference type="Proteomes" id="UP000593802">
    <property type="component" value="Chromosome"/>
</dbReference>
<dbReference type="GO" id="GO:0051287">
    <property type="term" value="F:NAD binding"/>
    <property type="evidence" value="ECO:0007669"/>
    <property type="project" value="InterPro"/>
</dbReference>
<dbReference type="GO" id="GO:0016616">
    <property type="term" value="F:oxidoreductase activity, acting on the CH-OH group of donors, NAD or NADP as acceptor"/>
    <property type="evidence" value="ECO:0007669"/>
    <property type="project" value="TreeGrafter"/>
</dbReference>
<evidence type="ECO:0000256" key="2">
    <source>
        <dbReference type="ARBA" id="ARBA00023002"/>
    </source>
</evidence>
<evidence type="ECO:0000259" key="5">
    <source>
        <dbReference type="Pfam" id="PF03446"/>
    </source>
</evidence>
<dbReference type="InterPro" id="IPR036291">
    <property type="entry name" value="NAD(P)-bd_dom_sf"/>
</dbReference>
<keyword evidence="2" id="KW-0560">Oxidoreductase</keyword>
<feature type="active site" evidence="4">
    <location>
        <position position="170"/>
    </location>
</feature>
<dbReference type="GO" id="GO:0050661">
    <property type="term" value="F:NADP binding"/>
    <property type="evidence" value="ECO:0007669"/>
    <property type="project" value="InterPro"/>
</dbReference>
<dbReference type="InterPro" id="IPR015815">
    <property type="entry name" value="HIBADH-related"/>
</dbReference>
<evidence type="ECO:0000256" key="4">
    <source>
        <dbReference type="PIRSR" id="PIRSR000103-1"/>
    </source>
</evidence>
<dbReference type="PANTHER" id="PTHR22981">
    <property type="entry name" value="3-HYDROXYISOBUTYRATE DEHYDROGENASE-RELATED"/>
    <property type="match status" value="1"/>
</dbReference>
<gene>
    <name evidence="7" type="primary">garR_1</name>
    <name evidence="7" type="ORF">skT53_13840</name>
</gene>
<dbReference type="InterPro" id="IPR013328">
    <property type="entry name" value="6PGD_dom2"/>
</dbReference>
<evidence type="ECO:0000313" key="8">
    <source>
        <dbReference type="Proteomes" id="UP000593802"/>
    </source>
</evidence>